<gene>
    <name evidence="1" type="ORF">BEN30_06565</name>
</gene>
<dbReference type="EMBL" id="MCGG01000014">
    <property type="protein sequence ID" value="OEJ68412.1"/>
    <property type="molecule type" value="Genomic_DNA"/>
</dbReference>
<protein>
    <submittedName>
        <fullName evidence="1">Uncharacterized protein</fullName>
    </submittedName>
</protein>
<name>A0A1E5QAK3_9PROT</name>
<sequence length="219" mass="24603">MIMETKILKEIMYRDDEGLENLIAQIEDYSITSKSIAKEKGNEGEGTIKLGVGLGGLLSAFGIAKAGVDAEATRKIHSNRIEKSNLRPLPETQYRSIINYLSGEGRIYKDPYKAWCATKSSSGHVFCDFEGLFIPSGWDANSEKWIKTANKQKTLVLFNYEDRSLIIGMSLSKMFGISNDQITPTSHLAMRARTGKMYIRVFGNMDKTKYIKPFFAVFS</sequence>
<keyword evidence="2" id="KW-1185">Reference proteome</keyword>
<accession>A0A1E5QAK3</accession>
<dbReference type="InterPro" id="IPR045633">
    <property type="entry name" value="DUF6414"/>
</dbReference>
<reference evidence="2" key="1">
    <citation type="submission" date="2016-07" db="EMBL/GenBank/DDBJ databases">
        <authorList>
            <person name="Florea S."/>
            <person name="Webb J.S."/>
            <person name="Jaromczyk J."/>
            <person name="Schardl C.L."/>
        </authorList>
    </citation>
    <scope>NUCLEOTIDE SEQUENCE [LARGE SCALE GENOMIC DNA]</scope>
    <source>
        <strain evidence="2">MV-1</strain>
    </source>
</reference>
<dbReference type="Proteomes" id="UP000095347">
    <property type="component" value="Unassembled WGS sequence"/>
</dbReference>
<evidence type="ECO:0000313" key="1">
    <source>
        <dbReference type="EMBL" id="OEJ68412.1"/>
    </source>
</evidence>
<dbReference type="AlphaFoldDB" id="A0A1E5QAK3"/>
<organism evidence="1 2">
    <name type="scientific">Magnetovibrio blakemorei</name>
    <dbReference type="NCBI Taxonomy" id="28181"/>
    <lineage>
        <taxon>Bacteria</taxon>
        <taxon>Pseudomonadati</taxon>
        <taxon>Pseudomonadota</taxon>
        <taxon>Alphaproteobacteria</taxon>
        <taxon>Rhodospirillales</taxon>
        <taxon>Magnetovibrionaceae</taxon>
        <taxon>Magnetovibrio</taxon>
    </lineage>
</organism>
<evidence type="ECO:0000313" key="2">
    <source>
        <dbReference type="Proteomes" id="UP000095347"/>
    </source>
</evidence>
<proteinExistence type="predicted"/>
<comment type="caution">
    <text evidence="1">The sequence shown here is derived from an EMBL/GenBank/DDBJ whole genome shotgun (WGS) entry which is preliminary data.</text>
</comment>
<dbReference type="Pfam" id="PF19952">
    <property type="entry name" value="DUF6414"/>
    <property type="match status" value="1"/>
</dbReference>